<dbReference type="AlphaFoldDB" id="A0A139A6A0"/>
<dbReference type="InterPro" id="IPR004360">
    <property type="entry name" value="Glyas_Fos-R_dOase_dom"/>
</dbReference>
<keyword evidence="3" id="KW-1185">Reference proteome</keyword>
<evidence type="ECO:0000259" key="1">
    <source>
        <dbReference type="PROSITE" id="PS51819"/>
    </source>
</evidence>
<feature type="domain" description="VOC" evidence="1">
    <location>
        <begin position="45"/>
        <end position="185"/>
    </location>
</feature>
<dbReference type="PANTHER" id="PTHR47802:SF1">
    <property type="entry name" value="GLYOXALASE FAMILY PROTEIN, EXPRESSED"/>
    <property type="match status" value="1"/>
</dbReference>
<evidence type="ECO:0000313" key="3">
    <source>
        <dbReference type="Proteomes" id="UP000070544"/>
    </source>
</evidence>
<protein>
    <recommendedName>
        <fullName evidence="1">VOC domain-containing protein</fullName>
    </recommendedName>
</protein>
<sequence length="211" mass="23573">MAPSGDLAQLAQKGDEFAFGEEKWYKLTEPVERGGDGKGLLKIHPINHYAYETTNVLRILAFYCDVLGFRPVYHAPLAFKGSWLCLPTGYLTYKEDATPQELLAPPPGEGWTFCGKPSPNNHDQSFPSAFPEVPQMISRGHHVALRTLEMDYVMRKLDEKGIMFFTTTVVSFFDPDGNGVEIGEFLELQPPIIPAAQLEVLLDQQEGLKGR</sequence>
<dbReference type="PANTHER" id="PTHR47802">
    <property type="entry name" value="GLYOXALASE FAMILY PROTEIN, EXPRESSED"/>
    <property type="match status" value="1"/>
</dbReference>
<evidence type="ECO:0000313" key="2">
    <source>
        <dbReference type="EMBL" id="KXS12317.1"/>
    </source>
</evidence>
<dbReference type="EMBL" id="KQ965789">
    <property type="protein sequence ID" value="KXS12317.1"/>
    <property type="molecule type" value="Genomic_DNA"/>
</dbReference>
<dbReference type="Proteomes" id="UP000070544">
    <property type="component" value="Unassembled WGS sequence"/>
</dbReference>
<dbReference type="PROSITE" id="PS51819">
    <property type="entry name" value="VOC"/>
    <property type="match status" value="1"/>
</dbReference>
<dbReference type="OrthoDB" id="16820at2759"/>
<gene>
    <name evidence="2" type="ORF">M427DRAFT_157416</name>
</gene>
<dbReference type="Pfam" id="PF00903">
    <property type="entry name" value="Glyoxalase"/>
    <property type="match status" value="1"/>
</dbReference>
<dbReference type="Gene3D" id="3.10.180.10">
    <property type="entry name" value="2,3-Dihydroxybiphenyl 1,2-Dioxygenase, domain 1"/>
    <property type="match status" value="1"/>
</dbReference>
<dbReference type="InterPro" id="IPR029068">
    <property type="entry name" value="Glyas_Bleomycin-R_OHBP_Dase"/>
</dbReference>
<accession>A0A139A6A0</accession>
<name>A0A139A6A0_GONPJ</name>
<proteinExistence type="predicted"/>
<dbReference type="InterPro" id="IPR037523">
    <property type="entry name" value="VOC_core"/>
</dbReference>
<dbReference type="STRING" id="1344416.A0A139A6A0"/>
<reference evidence="2 3" key="1">
    <citation type="journal article" date="2015" name="Genome Biol. Evol.">
        <title>Phylogenomic analyses indicate that early fungi evolved digesting cell walls of algal ancestors of land plants.</title>
        <authorList>
            <person name="Chang Y."/>
            <person name="Wang S."/>
            <person name="Sekimoto S."/>
            <person name="Aerts A.L."/>
            <person name="Choi C."/>
            <person name="Clum A."/>
            <person name="LaButti K.M."/>
            <person name="Lindquist E.A."/>
            <person name="Yee Ngan C."/>
            <person name="Ohm R.A."/>
            <person name="Salamov A.A."/>
            <person name="Grigoriev I.V."/>
            <person name="Spatafora J.W."/>
            <person name="Berbee M.L."/>
        </authorList>
    </citation>
    <scope>NUCLEOTIDE SEQUENCE [LARGE SCALE GENOMIC DNA]</scope>
    <source>
        <strain evidence="2 3">JEL478</strain>
    </source>
</reference>
<organism evidence="2 3">
    <name type="scientific">Gonapodya prolifera (strain JEL478)</name>
    <name type="common">Monoblepharis prolifera</name>
    <dbReference type="NCBI Taxonomy" id="1344416"/>
    <lineage>
        <taxon>Eukaryota</taxon>
        <taxon>Fungi</taxon>
        <taxon>Fungi incertae sedis</taxon>
        <taxon>Chytridiomycota</taxon>
        <taxon>Chytridiomycota incertae sedis</taxon>
        <taxon>Monoblepharidomycetes</taxon>
        <taxon>Monoblepharidales</taxon>
        <taxon>Gonapodyaceae</taxon>
        <taxon>Gonapodya</taxon>
    </lineage>
</organism>
<dbReference type="SUPFAM" id="SSF54593">
    <property type="entry name" value="Glyoxalase/Bleomycin resistance protein/Dihydroxybiphenyl dioxygenase"/>
    <property type="match status" value="1"/>
</dbReference>